<evidence type="ECO:0000256" key="1">
    <source>
        <dbReference type="ARBA" id="ARBA00004141"/>
    </source>
</evidence>
<dbReference type="PANTHER" id="PTHR43077">
    <property type="entry name" value="TRANSPORT PERMEASE YVFS-RELATED"/>
    <property type="match status" value="1"/>
</dbReference>
<dbReference type="Gene3D" id="1.10.287.950">
    <property type="entry name" value="Methyl-accepting chemotaxis protein"/>
    <property type="match status" value="2"/>
</dbReference>
<dbReference type="SUPFAM" id="SSF58104">
    <property type="entry name" value="Methyl-accepting chemotaxis protein (MCP) signaling domain"/>
    <property type="match status" value="1"/>
</dbReference>
<dbReference type="InterPro" id="IPR023908">
    <property type="entry name" value="xxxLxxG_rpt"/>
</dbReference>
<dbReference type="AlphaFoldDB" id="A0A939QDR1"/>
<evidence type="ECO:0000256" key="4">
    <source>
        <dbReference type="ARBA" id="ARBA00023136"/>
    </source>
</evidence>
<dbReference type="NCBIfam" id="TIGR03057">
    <property type="entry name" value="xxxLxxG_by_4"/>
    <property type="match status" value="3"/>
</dbReference>
<evidence type="ECO:0000313" key="7">
    <source>
        <dbReference type="Proteomes" id="UP000668403"/>
    </source>
</evidence>
<dbReference type="RefSeq" id="WP_208236774.1">
    <property type="nucleotide sequence ID" value="NZ_BAAAQU010000001.1"/>
</dbReference>
<keyword evidence="7" id="KW-1185">Reference proteome</keyword>
<sequence>MTSRTPFHLQRRGGRPARWSTVLGVILVPLTIAGVLLWGLWNPQDRLDTVSAAVVNLDEPAEVDGQTVPLGRLLAGELIGDGSDDDAQNFSWQLTDASEAAAGLDAGRYATVVTIPENFSSAATSLSSDPENPEQARITVDSSDRGRLIDNALTGVVTATATSLLNQQLGEQFVGGVFVGMTEIGNGVGAAADGARELADGGTQLAGGASQLADGTEQLVTGTDELSRGANELAGGANEAASGVQQLASGMAAFAGGVGEFAAGARTAATGQQQLADGVREYTGGVNQAIDAIAPGAAEVQEQLGGLIAAIEGGAIPVPDEQREQVLVELRAAQSGLGDGIGQLGTLRASGEQLATAAQQSADGSAELATAAEGLAGGAHELSAGAQTAAGGVSQLAGGAGALAGGTSQLASQTPELAAGASQLATGTRASADGAGDLADGLVDARQQIPDYSESERDRIAETAITPVSAEGESGDLFTAAGAPLFAGIALWAGGLAMFLLLAPLWRRTREAALGVGRITMHSIVPALALGAAQGAIAGIVLPVALGYEPGQALRFAGLALLAGVVFGLVNQGLSALLGGFGRFIAFLLLVVAFAVGVVATVPGPLQTIGGASPVGAALDGFGAVATGASGTGLAVFLLVLWGLSGIVLTAFAVVRERRTTRPV</sequence>
<feature type="transmembrane region" description="Helical" evidence="5">
    <location>
        <begin position="477"/>
        <end position="503"/>
    </location>
</feature>
<keyword evidence="4 5" id="KW-0472">Membrane</keyword>
<accession>A0A939QDR1</accession>
<dbReference type="Proteomes" id="UP000668403">
    <property type="component" value="Unassembled WGS sequence"/>
</dbReference>
<dbReference type="PANTHER" id="PTHR43077:SF10">
    <property type="entry name" value="TRANSPORT PERMEASE PROTEIN"/>
    <property type="match status" value="1"/>
</dbReference>
<comment type="caution">
    <text evidence="6">The sequence shown here is derived from an EMBL/GenBank/DDBJ whole genome shotgun (WGS) entry which is preliminary data.</text>
</comment>
<organism evidence="6 7">
    <name type="scientific">Leucobacter tardus</name>
    <dbReference type="NCBI Taxonomy" id="501483"/>
    <lineage>
        <taxon>Bacteria</taxon>
        <taxon>Bacillati</taxon>
        <taxon>Actinomycetota</taxon>
        <taxon>Actinomycetes</taxon>
        <taxon>Micrococcales</taxon>
        <taxon>Microbacteriaceae</taxon>
        <taxon>Leucobacter</taxon>
    </lineage>
</organism>
<proteinExistence type="predicted"/>
<evidence type="ECO:0000313" key="6">
    <source>
        <dbReference type="EMBL" id="MBO2988990.1"/>
    </source>
</evidence>
<evidence type="ECO:0000256" key="2">
    <source>
        <dbReference type="ARBA" id="ARBA00022692"/>
    </source>
</evidence>
<dbReference type="GO" id="GO:0016020">
    <property type="term" value="C:membrane"/>
    <property type="evidence" value="ECO:0007669"/>
    <property type="project" value="UniProtKB-SubCell"/>
</dbReference>
<feature type="transmembrane region" description="Helical" evidence="5">
    <location>
        <begin position="524"/>
        <end position="546"/>
    </location>
</feature>
<gene>
    <name evidence="6" type="ORF">J4H85_03100</name>
</gene>
<evidence type="ECO:0000256" key="5">
    <source>
        <dbReference type="SAM" id="Phobius"/>
    </source>
</evidence>
<dbReference type="NCBIfam" id="TIGR03061">
    <property type="entry name" value="pip_yhgE_Nterm"/>
    <property type="match status" value="1"/>
</dbReference>
<keyword evidence="2 5" id="KW-0812">Transmembrane</keyword>
<dbReference type="InterPro" id="IPR017500">
    <property type="entry name" value="Phage_infect_YhgE_N"/>
</dbReference>
<reference evidence="6" key="1">
    <citation type="submission" date="2021-03" db="EMBL/GenBank/DDBJ databases">
        <title>Leucobacter chromiisoli sp. nov., isolated from chromium-containing soil of chemical plant.</title>
        <authorList>
            <person name="Xu Z."/>
        </authorList>
    </citation>
    <scope>NUCLEOTIDE SEQUENCE</scope>
    <source>
        <strain evidence="6">K 70/01</strain>
    </source>
</reference>
<dbReference type="InterPro" id="IPR051328">
    <property type="entry name" value="T7SS_ABC-Transporter"/>
</dbReference>
<feature type="transmembrane region" description="Helical" evidence="5">
    <location>
        <begin position="582"/>
        <end position="602"/>
    </location>
</feature>
<comment type="subcellular location">
    <subcellularLocation>
        <location evidence="1">Membrane</location>
        <topology evidence="1">Multi-pass membrane protein</topology>
    </subcellularLocation>
</comment>
<feature type="transmembrane region" description="Helical" evidence="5">
    <location>
        <begin position="622"/>
        <end position="655"/>
    </location>
</feature>
<dbReference type="EMBL" id="JAGFBF010000001">
    <property type="protein sequence ID" value="MBO2988990.1"/>
    <property type="molecule type" value="Genomic_DNA"/>
</dbReference>
<feature type="transmembrane region" description="Helical" evidence="5">
    <location>
        <begin position="552"/>
        <end position="570"/>
    </location>
</feature>
<name>A0A939QDR1_9MICO</name>
<keyword evidence="3 5" id="KW-1133">Transmembrane helix</keyword>
<evidence type="ECO:0000256" key="3">
    <source>
        <dbReference type="ARBA" id="ARBA00022989"/>
    </source>
</evidence>
<feature type="transmembrane region" description="Helical" evidence="5">
    <location>
        <begin position="21"/>
        <end position="41"/>
    </location>
</feature>
<protein>
    <submittedName>
        <fullName evidence="6">YhgE/Pip family protein</fullName>
    </submittedName>
</protein>